<dbReference type="PANTHER" id="PTHR39339:SF1">
    <property type="entry name" value="CHAD DOMAIN-CONTAINING PROTEIN"/>
    <property type="match status" value="1"/>
</dbReference>
<protein>
    <submittedName>
        <fullName evidence="2">CHAD domain-containing protein</fullName>
    </submittedName>
</protein>
<dbReference type="InterPro" id="IPR007899">
    <property type="entry name" value="CHAD_dom"/>
</dbReference>
<dbReference type="PROSITE" id="PS51708">
    <property type="entry name" value="CHAD"/>
    <property type="match status" value="1"/>
</dbReference>
<dbReference type="EMBL" id="JABEQK010000012">
    <property type="protein sequence ID" value="MBB2206190.1"/>
    <property type="molecule type" value="Genomic_DNA"/>
</dbReference>
<reference evidence="2 3" key="1">
    <citation type="submission" date="2020-04" db="EMBL/GenBank/DDBJ databases">
        <title>Description of novel Gluconacetobacter.</title>
        <authorList>
            <person name="Sombolestani A."/>
        </authorList>
    </citation>
    <scope>NUCLEOTIDE SEQUENCE [LARGE SCALE GENOMIC DNA]</scope>
    <source>
        <strain evidence="2 3">LMG 27800</strain>
    </source>
</reference>
<comment type="caution">
    <text evidence="2">The sequence shown here is derived from an EMBL/GenBank/DDBJ whole genome shotgun (WGS) entry which is preliminary data.</text>
</comment>
<sequence length="292" mass="32429">MRRAVVRIARVLRDHLEANLPVAMDGRNVEGVHQVRVALRRFRALLGLLRRDYPSATLDEAAARARLLARTVGEARDWDVFLLETLPGLSPLGRAGINVAGLLLPRANPLRDAAYDRVGQVLGGADAEWTLHLTDRLAEGALWDEARSPAGLKALEEPAADFAARHLARLHRKARRMGRGFAHLTPPERHQVRLALKKLRYASEFFVTLHAPGQAGKPYLRRLAAAQAALGMDSDVLTTGRLLERFGGETGGEMRHAVGAVTGFLCCRQDATHEAAHRHWRKFRRTPVFWEA</sequence>
<feature type="domain" description="CHAD" evidence="1">
    <location>
        <begin position="1"/>
        <end position="292"/>
    </location>
</feature>
<name>A0A7W4KG41_9PROT</name>
<dbReference type="Gene3D" id="1.40.20.10">
    <property type="entry name" value="CHAD domain"/>
    <property type="match status" value="1"/>
</dbReference>
<dbReference type="PANTHER" id="PTHR39339">
    <property type="entry name" value="SLR1444 PROTEIN"/>
    <property type="match status" value="1"/>
</dbReference>
<dbReference type="Pfam" id="PF05235">
    <property type="entry name" value="CHAD"/>
    <property type="match status" value="1"/>
</dbReference>
<dbReference type="SMART" id="SM00880">
    <property type="entry name" value="CHAD"/>
    <property type="match status" value="1"/>
</dbReference>
<organism evidence="2 3">
    <name type="scientific">Gluconacetobacter takamatsuzukensis</name>
    <dbReference type="NCBI Taxonomy" id="1286190"/>
    <lineage>
        <taxon>Bacteria</taxon>
        <taxon>Pseudomonadati</taxon>
        <taxon>Pseudomonadota</taxon>
        <taxon>Alphaproteobacteria</taxon>
        <taxon>Acetobacterales</taxon>
        <taxon>Acetobacteraceae</taxon>
        <taxon>Gluconacetobacter</taxon>
    </lineage>
</organism>
<dbReference type="InterPro" id="IPR038186">
    <property type="entry name" value="CHAD_dom_sf"/>
</dbReference>
<evidence type="ECO:0000313" key="2">
    <source>
        <dbReference type="EMBL" id="MBB2206190.1"/>
    </source>
</evidence>
<evidence type="ECO:0000313" key="3">
    <source>
        <dbReference type="Proteomes" id="UP000540556"/>
    </source>
</evidence>
<dbReference type="AlphaFoldDB" id="A0A7W4KG41"/>
<gene>
    <name evidence="2" type="ORF">HLH27_14375</name>
</gene>
<proteinExistence type="predicted"/>
<evidence type="ECO:0000259" key="1">
    <source>
        <dbReference type="PROSITE" id="PS51708"/>
    </source>
</evidence>
<keyword evidence="3" id="KW-1185">Reference proteome</keyword>
<dbReference type="Proteomes" id="UP000540556">
    <property type="component" value="Unassembled WGS sequence"/>
</dbReference>
<accession>A0A7W4KG41</accession>